<comment type="caution">
    <text evidence="2">The sequence shown here is derived from an EMBL/GenBank/DDBJ whole genome shotgun (WGS) entry which is preliminary data.</text>
</comment>
<organism evidence="2 3">
    <name type="scientific">Nephila pilipes</name>
    <name type="common">Giant wood spider</name>
    <name type="synonym">Nephila maculata</name>
    <dbReference type="NCBI Taxonomy" id="299642"/>
    <lineage>
        <taxon>Eukaryota</taxon>
        <taxon>Metazoa</taxon>
        <taxon>Ecdysozoa</taxon>
        <taxon>Arthropoda</taxon>
        <taxon>Chelicerata</taxon>
        <taxon>Arachnida</taxon>
        <taxon>Araneae</taxon>
        <taxon>Araneomorphae</taxon>
        <taxon>Entelegynae</taxon>
        <taxon>Araneoidea</taxon>
        <taxon>Nephilidae</taxon>
        <taxon>Nephila</taxon>
    </lineage>
</organism>
<accession>A0A8X6UFZ0</accession>
<reference evidence="2" key="1">
    <citation type="submission" date="2020-08" db="EMBL/GenBank/DDBJ databases">
        <title>Multicomponent nature underlies the extraordinary mechanical properties of spider dragline silk.</title>
        <authorList>
            <person name="Kono N."/>
            <person name="Nakamura H."/>
            <person name="Mori M."/>
            <person name="Yoshida Y."/>
            <person name="Ohtoshi R."/>
            <person name="Malay A.D."/>
            <person name="Moran D.A.P."/>
            <person name="Tomita M."/>
            <person name="Numata K."/>
            <person name="Arakawa K."/>
        </authorList>
    </citation>
    <scope>NUCLEOTIDE SEQUENCE</scope>
</reference>
<dbReference type="Proteomes" id="UP000887013">
    <property type="component" value="Unassembled WGS sequence"/>
</dbReference>
<proteinExistence type="predicted"/>
<evidence type="ECO:0000313" key="2">
    <source>
        <dbReference type="EMBL" id="GFU06334.1"/>
    </source>
</evidence>
<dbReference type="EMBL" id="BMAW01124090">
    <property type="protein sequence ID" value="GFU06334.1"/>
    <property type="molecule type" value="Genomic_DNA"/>
</dbReference>
<evidence type="ECO:0000256" key="1">
    <source>
        <dbReference type="SAM" id="MobiDB-lite"/>
    </source>
</evidence>
<name>A0A8X6UFZ0_NEPPI</name>
<sequence length="63" mass="7136">GITGSNPGPKAAETEQIPNDYEKQKTSRIRLTRYLNLWNVKEKHWACSSSYARTHTTEALSAE</sequence>
<feature type="region of interest" description="Disordered" evidence="1">
    <location>
        <begin position="1"/>
        <end position="24"/>
    </location>
</feature>
<evidence type="ECO:0000313" key="3">
    <source>
        <dbReference type="Proteomes" id="UP000887013"/>
    </source>
</evidence>
<protein>
    <submittedName>
        <fullName evidence="2">Uncharacterized protein</fullName>
    </submittedName>
</protein>
<gene>
    <name evidence="2" type="ORF">NPIL_419011</name>
</gene>
<dbReference type="AlphaFoldDB" id="A0A8X6UFZ0"/>
<keyword evidence="3" id="KW-1185">Reference proteome</keyword>
<feature type="non-terminal residue" evidence="2">
    <location>
        <position position="1"/>
    </location>
</feature>